<evidence type="ECO:0000313" key="4">
    <source>
        <dbReference type="Proteomes" id="UP000003959"/>
    </source>
</evidence>
<keyword evidence="4" id="KW-1185">Reference proteome</keyword>
<dbReference type="InterPro" id="IPR025295">
    <property type="entry name" value="eCIS_core_dom"/>
</dbReference>
<gene>
    <name evidence="3" type="ORF">LYNGBM3L_33180</name>
</gene>
<dbReference type="Proteomes" id="UP000003959">
    <property type="component" value="Unassembled WGS sequence"/>
</dbReference>
<proteinExistence type="predicted"/>
<dbReference type="AlphaFoldDB" id="F4XUK4"/>
<feature type="region of interest" description="Disordered" evidence="1">
    <location>
        <begin position="32"/>
        <end position="65"/>
    </location>
</feature>
<sequence length="474" mass="53606">MSRSWKTDGSTDMVLFKGTRKKEIAMRTTHTYKPKYSHSISRTNAQKKKDSRVMGSRRRHEEDRDWNAEEAVGEWGSRMANVMHSLETGQYVPDTGWYEIGLQAKLTIGQPGDKYEQEADRVARQVVQQINSPRIIEEEELGRPKQEIQRKGLTGGTLAPQNFEGSIKEARGRGKPLSDKIRKPLEQAMGADFSGVRVHTDAQSDQLNQSIQAKAFTTGQDVFFRQGAYQPKSRGGQELIAHELTHVVQQTSSSGVRQRKEQIRPWETKNMYPAHSQSRQDLAIHWYKPAESNERCPEINREGEAPARQSYYRDTANVGYNPPTSSSKQYLDPKNAQIGVIQGMFRGGRVLREAIGNVGKTAMGFMSRHVSLPGKTAQQHTDNRDNISGSYNTVFSSEEYTNLLRIVERTDRSEIVEYPVNKMNILCVKDVQFTQVHKSNPTLTKNGKGTVWLKMDKDNDGKPMIFGVGNAKLD</sequence>
<evidence type="ECO:0000259" key="2">
    <source>
        <dbReference type="Pfam" id="PF13699"/>
    </source>
</evidence>
<evidence type="ECO:0000256" key="1">
    <source>
        <dbReference type="SAM" id="MobiDB-lite"/>
    </source>
</evidence>
<feature type="domain" description="eCIS core" evidence="2">
    <location>
        <begin position="176"/>
        <end position="252"/>
    </location>
</feature>
<accession>F4XUK4</accession>
<protein>
    <recommendedName>
        <fullName evidence="2">eCIS core domain-containing protein</fullName>
    </recommendedName>
</protein>
<reference evidence="4" key="1">
    <citation type="journal article" date="2011" name="Proc. Natl. Acad. Sci. U.S.A.">
        <title>Genomic insights into the physiology and ecology of the marine filamentous cyanobacterium Lyngbya majuscula.</title>
        <authorList>
            <person name="Jones A.C."/>
            <person name="Monroe E.A."/>
            <person name="Podell S."/>
            <person name="Hess W.R."/>
            <person name="Klages S."/>
            <person name="Esquenazi E."/>
            <person name="Niessen S."/>
            <person name="Hoover H."/>
            <person name="Rothmann M."/>
            <person name="Lasken R.S."/>
            <person name="Yates J.R.III."/>
            <person name="Reinhardt R."/>
            <person name="Kube M."/>
            <person name="Burkart M.D."/>
            <person name="Allen E.E."/>
            <person name="Dorrestein P.C."/>
            <person name="Gerwick W.H."/>
            <person name="Gerwick L."/>
        </authorList>
    </citation>
    <scope>NUCLEOTIDE SEQUENCE [LARGE SCALE GENOMIC DNA]</scope>
    <source>
        <strain evidence="4">3L</strain>
    </source>
</reference>
<dbReference type="eggNOG" id="COG0656">
    <property type="taxonomic scope" value="Bacteria"/>
</dbReference>
<name>F4XUK4_9CYAN</name>
<organism evidence="3 4">
    <name type="scientific">Moorena producens 3L</name>
    <dbReference type="NCBI Taxonomy" id="489825"/>
    <lineage>
        <taxon>Bacteria</taxon>
        <taxon>Bacillati</taxon>
        <taxon>Cyanobacteriota</taxon>
        <taxon>Cyanophyceae</taxon>
        <taxon>Coleofasciculales</taxon>
        <taxon>Coleofasciculaceae</taxon>
        <taxon>Moorena</taxon>
    </lineage>
</organism>
<evidence type="ECO:0000313" key="3">
    <source>
        <dbReference type="EMBL" id="EGJ31829.1"/>
    </source>
</evidence>
<dbReference type="HOGENOM" id="CLU_575954_0_0_3"/>
<dbReference type="Pfam" id="PF13699">
    <property type="entry name" value="eCIS_core"/>
    <property type="match status" value="1"/>
</dbReference>
<dbReference type="EMBL" id="GL890931">
    <property type="protein sequence ID" value="EGJ31829.1"/>
    <property type="molecule type" value="Genomic_DNA"/>
</dbReference>